<dbReference type="PANTHER" id="PTHR12526">
    <property type="entry name" value="GLYCOSYLTRANSFERASE"/>
    <property type="match status" value="1"/>
</dbReference>
<dbReference type="Gene3D" id="3.40.50.2000">
    <property type="entry name" value="Glycogen Phosphorylase B"/>
    <property type="match status" value="1"/>
</dbReference>
<evidence type="ECO:0000313" key="2">
    <source>
        <dbReference type="Proteomes" id="UP000006461"/>
    </source>
</evidence>
<name>I4ER92_MODI5</name>
<dbReference type="Proteomes" id="UP000006461">
    <property type="component" value="Chromosome"/>
</dbReference>
<dbReference type="PANTHER" id="PTHR12526:SF600">
    <property type="entry name" value="GLYCOSYL TRANSFERASE GROUP 1"/>
    <property type="match status" value="1"/>
</dbReference>
<proteinExistence type="predicted"/>
<reference evidence="1 2" key="1">
    <citation type="journal article" date="2012" name="J. Bacteriol.">
        <title>Genome Sequence of Radiation-Resistant Modestobacter marinus Strain BC501, a Representative Actinobacterium That Thrives on Calcareous Stone Surfaces.</title>
        <authorList>
            <person name="Normand P."/>
            <person name="Gury J."/>
            <person name="Pujic P."/>
            <person name="Chouaia B."/>
            <person name="Crotti E."/>
            <person name="Brusetti L."/>
            <person name="Daffonchio D."/>
            <person name="Vacherie B."/>
            <person name="Barbe V."/>
            <person name="Medigue C."/>
            <person name="Calteau A."/>
            <person name="Ghodhbane-Gtari F."/>
            <person name="Essoussi I."/>
            <person name="Nouioui I."/>
            <person name="Abbassi-Ghozzi I."/>
            <person name="Gtari M."/>
        </authorList>
    </citation>
    <scope>NUCLEOTIDE SEQUENCE [LARGE SCALE GENOMIC DNA]</scope>
    <source>
        <strain evidence="2">BC 501</strain>
    </source>
</reference>
<dbReference type="HOGENOM" id="CLU_041132_3_1_11"/>
<dbReference type="STRING" id="477641.MODMU_0447"/>
<dbReference type="OMA" id="HTDAYSA"/>
<gene>
    <name evidence="1" type="ordered locus">MODMU_0447</name>
</gene>
<sequence length="373" mass="39672">MSAASPGTIVVLASTAYDGHQLTDQRLARALATDATVVYVDPPVPVFGLGKPGPVPRRRRRVDGLTVLSPRMLPWGRRRGLAVVTGLWVGLVVRWAARRADRPAVLVTAAHPVTLRVLRSWRSELLLKDDYVAGAALINGAGARIARHRRALLARVDEVAVVTPVLADAAAAMGARTAVHVLPPGCDVDAGRVDVTDLLADVPTPRAVFIGMVSDRIDFDVLEAACDAGVTVVAVGRQQPTFSRQDRWEALVATGALRPLGERSPEVVASLVRACDVGLVPYTQSDFNRASFPLKLLEYLAGGLPVVASDLPAVRWLAAPHVHRTTGPDDVAAALAAALLDARDPATAQVCEAFAAEHTWARRARRHAQLLAG</sequence>
<dbReference type="OrthoDB" id="9771846at2"/>
<dbReference type="EMBL" id="FO203431">
    <property type="protein sequence ID" value="CCH85905.1"/>
    <property type="molecule type" value="Genomic_DNA"/>
</dbReference>
<protein>
    <submittedName>
        <fullName evidence="1">Glycosyltransferase</fullName>
    </submittedName>
</protein>
<evidence type="ECO:0000313" key="1">
    <source>
        <dbReference type="EMBL" id="CCH85905.1"/>
    </source>
</evidence>
<dbReference type="KEGG" id="mmar:MODMU_0447"/>
<dbReference type="GO" id="GO:0016757">
    <property type="term" value="F:glycosyltransferase activity"/>
    <property type="evidence" value="ECO:0007669"/>
    <property type="project" value="TreeGrafter"/>
</dbReference>
<organism evidence="1 2">
    <name type="scientific">Modestobacter italicus (strain DSM 44449 / CECT 9708 / BC 501)</name>
    <dbReference type="NCBI Taxonomy" id="2732864"/>
    <lineage>
        <taxon>Bacteria</taxon>
        <taxon>Bacillati</taxon>
        <taxon>Actinomycetota</taxon>
        <taxon>Actinomycetes</taxon>
        <taxon>Geodermatophilales</taxon>
        <taxon>Geodermatophilaceae</taxon>
        <taxon>Modestobacter</taxon>
    </lineage>
</organism>
<dbReference type="AlphaFoldDB" id="I4ER92"/>
<dbReference type="Pfam" id="PF13692">
    <property type="entry name" value="Glyco_trans_1_4"/>
    <property type="match status" value="1"/>
</dbReference>
<accession>I4ER92</accession>
<keyword evidence="2" id="KW-1185">Reference proteome</keyword>
<dbReference type="SUPFAM" id="SSF53756">
    <property type="entry name" value="UDP-Glycosyltransferase/glycogen phosphorylase"/>
    <property type="match status" value="1"/>
</dbReference>
<dbReference type="eggNOG" id="COG0438">
    <property type="taxonomic scope" value="Bacteria"/>
</dbReference>